<keyword evidence="2" id="KW-1185">Reference proteome</keyword>
<comment type="caution">
    <text evidence="1">The sequence shown here is derived from an EMBL/GenBank/DDBJ whole genome shotgun (WGS) entry which is preliminary data.</text>
</comment>
<dbReference type="RefSeq" id="WP_208058897.1">
    <property type="nucleotide sequence ID" value="NZ_JAGDYP010000005.1"/>
</dbReference>
<keyword evidence="1" id="KW-0808">Transferase</keyword>
<accession>A0ABS3PZ44</accession>
<organism evidence="1 2">
    <name type="scientific">Capnocytophaga bilenii</name>
    <dbReference type="NCBI Taxonomy" id="2819369"/>
    <lineage>
        <taxon>Bacteria</taxon>
        <taxon>Pseudomonadati</taxon>
        <taxon>Bacteroidota</taxon>
        <taxon>Flavobacteriia</taxon>
        <taxon>Flavobacteriales</taxon>
        <taxon>Flavobacteriaceae</taxon>
        <taxon>Capnocytophaga</taxon>
    </lineage>
</organism>
<dbReference type="EMBL" id="JAGDYP010000005">
    <property type="protein sequence ID" value="MBO1884402.1"/>
    <property type="molecule type" value="Genomic_DNA"/>
</dbReference>
<evidence type="ECO:0000313" key="1">
    <source>
        <dbReference type="EMBL" id="MBO1884402.1"/>
    </source>
</evidence>
<evidence type="ECO:0000313" key="2">
    <source>
        <dbReference type="Proteomes" id="UP000681610"/>
    </source>
</evidence>
<protein>
    <submittedName>
        <fullName evidence="1">Aspartate kinase</fullName>
    </submittedName>
</protein>
<gene>
    <name evidence="1" type="ORF">J4N46_08225</name>
</gene>
<proteinExistence type="predicted"/>
<dbReference type="Proteomes" id="UP000681610">
    <property type="component" value="Unassembled WGS sequence"/>
</dbReference>
<reference evidence="1 2" key="1">
    <citation type="submission" date="2021-03" db="EMBL/GenBank/DDBJ databases">
        <title>Isolation and description of Capnocytophaga bilenii sp. nov., a novel Capnocytophaga species, isolated from a gingivitis subject.</title>
        <authorList>
            <person name="Antezack A."/>
            <person name="Monnet-Corti V."/>
            <person name="La Scola B."/>
        </authorList>
    </citation>
    <scope>NUCLEOTIDE SEQUENCE [LARGE SCALE GENOMIC DNA]</scope>
    <source>
        <strain evidence="1 2">Marseille-Q4570</strain>
    </source>
</reference>
<sequence length="221" mass="25487">MKTIASAVENYIKKKPFLQTSLSQGIINLTALARIIQEDIQRNHFTREVKTGAIVMALKRLAVDMEFRDTHRFVKILKNIDNPIVRTELTDYTFLASQTLMNCQAELLQLLQENAGTYYAWTKGVDETSLIVSSNIENLVEKVFKNEQCLHKFTNLTAISVRLPMEDTMVSGIYYFIFQRLAWEGVRLNEVISTTNEFTFIIPEEQEKVAFNVIKNLKLLK</sequence>
<keyword evidence="1" id="KW-0418">Kinase</keyword>
<name>A0ABS3PZ44_9FLAO</name>
<dbReference type="GO" id="GO:0016301">
    <property type="term" value="F:kinase activity"/>
    <property type="evidence" value="ECO:0007669"/>
    <property type="project" value="UniProtKB-KW"/>
</dbReference>